<protein>
    <submittedName>
        <fullName evidence="1">Uncharacterized protein</fullName>
    </submittedName>
</protein>
<dbReference type="HOGENOM" id="CLU_3219636_0_0_10"/>
<dbReference type="Proteomes" id="UP000003598">
    <property type="component" value="Unassembled WGS sequence"/>
</dbReference>
<dbReference type="EMBL" id="AFFY01000003">
    <property type="protein sequence ID" value="EHH01865.1"/>
    <property type="molecule type" value="Genomic_DNA"/>
</dbReference>
<name>G5SLU9_9BACT</name>
<accession>G5SLU9</accession>
<evidence type="ECO:0000313" key="1">
    <source>
        <dbReference type="EMBL" id="EHH01865.1"/>
    </source>
</evidence>
<evidence type="ECO:0000313" key="2">
    <source>
        <dbReference type="Proteomes" id="UP000003598"/>
    </source>
</evidence>
<dbReference type="PATRIC" id="fig|762968.3.peg.287"/>
<keyword evidence="2" id="KW-1185">Reference proteome</keyword>
<organism evidence="1 2">
    <name type="scientific">Paraprevotella clara YIT 11840</name>
    <dbReference type="NCBI Taxonomy" id="762968"/>
    <lineage>
        <taxon>Bacteria</taxon>
        <taxon>Pseudomonadati</taxon>
        <taxon>Bacteroidota</taxon>
        <taxon>Bacteroidia</taxon>
        <taxon>Bacteroidales</taxon>
        <taxon>Prevotellaceae</taxon>
        <taxon>Paraprevotella</taxon>
    </lineage>
</organism>
<gene>
    <name evidence="1" type="ORF">HMPREF9441_00321</name>
</gene>
<dbReference type="STRING" id="762968.HMPREF9441_00321"/>
<reference evidence="1 2" key="1">
    <citation type="submission" date="2011-03" db="EMBL/GenBank/DDBJ databases">
        <authorList>
            <person name="Weinstock G."/>
            <person name="Sodergren E."/>
            <person name="Clifton S."/>
            <person name="Fulton L."/>
            <person name="Fulton B."/>
            <person name="Courtney L."/>
            <person name="Fronick C."/>
            <person name="Harrison M."/>
            <person name="Strong C."/>
            <person name="Farmer C."/>
            <person name="Delahaunty K."/>
            <person name="Markovic C."/>
            <person name="Hall O."/>
            <person name="Minx P."/>
            <person name="Tomlinson C."/>
            <person name="Mitreva M."/>
            <person name="Hou S."/>
            <person name="Chen J."/>
            <person name="Wollam A."/>
            <person name="Pepin K.H."/>
            <person name="Johnson M."/>
            <person name="Bhonagiri V."/>
            <person name="Zhang X."/>
            <person name="Suruliraj S."/>
            <person name="Warren W."/>
            <person name="Chinwalla A."/>
            <person name="Mardis E.R."/>
            <person name="Wilson R.K."/>
        </authorList>
    </citation>
    <scope>NUCLEOTIDE SEQUENCE [LARGE SCALE GENOMIC DNA]</scope>
    <source>
        <strain evidence="1 2">YIT 11840</strain>
    </source>
</reference>
<sequence>MENPLFRDLFLGFTRAVFLFLRLGLESYAEKNFSLSAKRKIILL</sequence>
<dbReference type="AlphaFoldDB" id="G5SLU9"/>
<proteinExistence type="predicted"/>
<comment type="caution">
    <text evidence="1">The sequence shown here is derived from an EMBL/GenBank/DDBJ whole genome shotgun (WGS) entry which is preliminary data.</text>
</comment>